<name>A0A5Q2MGH9_9ACTN</name>
<sequence length="251" mass="25894">MVDEQEPTKRVVKRVVKKTVVRPGAPGATKPQVRYGRPVATATKPRATVQSKAAAQSKAVDKKAPATKRSPRDLGVKVTAGGRRVGDAWTTVAGRAGSAARTSGTTLSTRARAVAAWRLPHINLYLASVITGVVVGIAAVLLGVIALRIFDAVRGVSAGGGLWGSIAFIAIAAAAVFAGDALLRGFGSTAARLTSFLAVVLSVVAMLGLFLDLLDRQPSTALFLVPALGAVAFVASHWLIDAAEKTPTLVE</sequence>
<keyword evidence="4" id="KW-1185">Reference proteome</keyword>
<feature type="transmembrane region" description="Helical" evidence="2">
    <location>
        <begin position="195"/>
        <end position="214"/>
    </location>
</feature>
<dbReference type="Proteomes" id="UP000392064">
    <property type="component" value="Chromosome"/>
</dbReference>
<reference evidence="3 4" key="1">
    <citation type="submission" date="2019-11" db="EMBL/GenBank/DDBJ databases">
        <authorList>
            <person name="Li J."/>
        </authorList>
    </citation>
    <scope>NUCLEOTIDE SEQUENCE [LARGE SCALE GENOMIC DNA]</scope>
    <source>
        <strain evidence="3 4">MF47</strain>
    </source>
</reference>
<evidence type="ECO:0000313" key="4">
    <source>
        <dbReference type="Proteomes" id="UP000392064"/>
    </source>
</evidence>
<feature type="compositionally biased region" description="Basic and acidic residues" evidence="1">
    <location>
        <begin position="59"/>
        <end position="73"/>
    </location>
</feature>
<keyword evidence="2" id="KW-0812">Transmembrane</keyword>
<feature type="transmembrane region" description="Helical" evidence="2">
    <location>
        <begin position="124"/>
        <end position="150"/>
    </location>
</feature>
<evidence type="ECO:0000256" key="2">
    <source>
        <dbReference type="SAM" id="Phobius"/>
    </source>
</evidence>
<proteinExistence type="predicted"/>
<organism evidence="3 4">
    <name type="scientific">Aeromicrobium yanjiei</name>
    <dbReference type="NCBI Taxonomy" id="2662028"/>
    <lineage>
        <taxon>Bacteria</taxon>
        <taxon>Bacillati</taxon>
        <taxon>Actinomycetota</taxon>
        <taxon>Actinomycetes</taxon>
        <taxon>Propionibacteriales</taxon>
        <taxon>Nocardioidaceae</taxon>
        <taxon>Aeromicrobium</taxon>
    </lineage>
</organism>
<protein>
    <submittedName>
        <fullName evidence="3">Uncharacterized protein</fullName>
    </submittedName>
</protein>
<dbReference type="AlphaFoldDB" id="A0A5Q2MGH9"/>
<feature type="transmembrane region" description="Helical" evidence="2">
    <location>
        <begin position="162"/>
        <end position="183"/>
    </location>
</feature>
<evidence type="ECO:0000313" key="3">
    <source>
        <dbReference type="EMBL" id="QGG40152.1"/>
    </source>
</evidence>
<keyword evidence="2" id="KW-0472">Membrane</keyword>
<keyword evidence="2" id="KW-1133">Transmembrane helix</keyword>
<dbReference type="KEGG" id="aef:GEV26_01490"/>
<dbReference type="RefSeq" id="WP_153651424.1">
    <property type="nucleotide sequence ID" value="NZ_CP045737.1"/>
</dbReference>
<gene>
    <name evidence="3" type="ORF">GEV26_01490</name>
</gene>
<accession>A0A5Q2MGH9</accession>
<evidence type="ECO:0000256" key="1">
    <source>
        <dbReference type="SAM" id="MobiDB-lite"/>
    </source>
</evidence>
<feature type="transmembrane region" description="Helical" evidence="2">
    <location>
        <begin position="220"/>
        <end position="240"/>
    </location>
</feature>
<dbReference type="EMBL" id="CP045737">
    <property type="protein sequence ID" value="QGG40152.1"/>
    <property type="molecule type" value="Genomic_DNA"/>
</dbReference>
<feature type="region of interest" description="Disordered" evidence="1">
    <location>
        <begin position="23"/>
        <end position="73"/>
    </location>
</feature>